<reference evidence="2" key="1">
    <citation type="submission" date="2020-08" db="EMBL/GenBank/DDBJ databases">
        <title>Genomic Encyclopedia of Type Strains, Phase III (KMG-III): the genomes of soil and plant-associated and newly described type strains.</title>
        <authorList>
            <person name="Whitman W."/>
        </authorList>
    </citation>
    <scope>NUCLEOTIDE SEQUENCE [LARGE SCALE GENOMIC DNA]</scope>
    <source>
        <strain evidence="2">CECT 8628</strain>
    </source>
</reference>
<dbReference type="RefSeq" id="WP_096355159.1">
    <property type="nucleotide sequence ID" value="NZ_AP017313.1"/>
</dbReference>
<dbReference type="EMBL" id="JACHWX010000003">
    <property type="protein sequence ID" value="MBB3054999.1"/>
    <property type="molecule type" value="Genomic_DNA"/>
</dbReference>
<feature type="compositionally biased region" description="Low complexity" evidence="1">
    <location>
        <begin position="1"/>
        <end position="24"/>
    </location>
</feature>
<dbReference type="InterPro" id="IPR053842">
    <property type="entry name" value="NikA-like"/>
</dbReference>
<name>A0A839SEC5_9SPHI</name>
<gene>
    <name evidence="2" type="ORF">FHS11_001416</name>
</gene>
<organism evidence="2 3">
    <name type="scientific">Mucilaginibacter gotjawali</name>
    <dbReference type="NCBI Taxonomy" id="1550579"/>
    <lineage>
        <taxon>Bacteria</taxon>
        <taxon>Pseudomonadati</taxon>
        <taxon>Bacteroidota</taxon>
        <taxon>Sphingobacteriia</taxon>
        <taxon>Sphingobacteriales</taxon>
        <taxon>Sphingobacteriaceae</taxon>
        <taxon>Mucilaginibacter</taxon>
    </lineage>
</organism>
<dbReference type="AlphaFoldDB" id="A0A839SEC5"/>
<proteinExistence type="predicted"/>
<evidence type="ECO:0000313" key="2">
    <source>
        <dbReference type="EMBL" id="MBB3054999.1"/>
    </source>
</evidence>
<accession>A0A839SEC5</accession>
<feature type="region of interest" description="Disordered" evidence="1">
    <location>
        <begin position="1"/>
        <end position="31"/>
    </location>
</feature>
<comment type="caution">
    <text evidence="2">The sequence shown here is derived from an EMBL/GenBank/DDBJ whole genome shotgun (WGS) entry which is preliminary data.</text>
</comment>
<evidence type="ECO:0000256" key="1">
    <source>
        <dbReference type="SAM" id="MobiDB-lite"/>
    </source>
</evidence>
<evidence type="ECO:0000313" key="3">
    <source>
        <dbReference type="Proteomes" id="UP000539265"/>
    </source>
</evidence>
<protein>
    <submittedName>
        <fullName evidence="2">Mg2+ and Co2+ transporter CorA</fullName>
    </submittedName>
</protein>
<dbReference type="Proteomes" id="UP000539265">
    <property type="component" value="Unassembled WGS sequence"/>
</dbReference>
<keyword evidence="3" id="KW-1185">Reference proteome</keyword>
<sequence>MNKTINKTGITTAGKNKTGAAKGGRPTKQHKRRQLLAAMCTPLEKKMIEINAQRVGLTVSEFLRDLGLKNRIQVKIKSLPKSVLELKGTLNHTAANINQLARKRNSGDELNALERALLNQCVREIQGLIGTINSYLQ</sequence>
<dbReference type="Pfam" id="PF21983">
    <property type="entry name" value="NikA-like"/>
    <property type="match status" value="1"/>
</dbReference>
<dbReference type="OrthoDB" id="3268254at2"/>